<evidence type="ECO:0000313" key="1">
    <source>
        <dbReference type="EMBL" id="ANH72092.1"/>
    </source>
</evidence>
<evidence type="ECO:0000313" key="2">
    <source>
        <dbReference type="Proteomes" id="UP000077927"/>
    </source>
</evidence>
<dbReference type="KEGG" id="rin:ACS15_0541"/>
<proteinExistence type="predicted"/>
<gene>
    <name evidence="1" type="ORF">ACS15_0541</name>
</gene>
<dbReference type="Proteomes" id="UP000077927">
    <property type="component" value="Chromosome 1"/>
</dbReference>
<accession>A0AAC9FQ34</accession>
<reference evidence="1 2" key="1">
    <citation type="submission" date="2015-09" db="EMBL/GenBank/DDBJ databases">
        <authorList>
            <person name="Xu Y."/>
            <person name="Nagy A."/>
            <person name="Liu N.T."/>
            <person name="Nou X."/>
        </authorList>
    </citation>
    <scope>NUCLEOTIDE SEQUENCE [LARGE SCALE GENOMIC DNA]</scope>
    <source>
        <strain evidence="1 2">FC1138</strain>
    </source>
</reference>
<name>A0AAC9FQ34_9RALS</name>
<protein>
    <submittedName>
        <fullName evidence="1">Uncharacterized protein</fullName>
    </submittedName>
</protein>
<dbReference type="AlphaFoldDB" id="A0AAC9FQ34"/>
<sequence>MRGLAHDALRGDVYRARLGGGLCVEDRDCHGKAHAPYGEQCLYQMADG</sequence>
<organism evidence="1 2">
    <name type="scientific">Ralstonia insidiosa</name>
    <dbReference type="NCBI Taxonomy" id="190721"/>
    <lineage>
        <taxon>Bacteria</taxon>
        <taxon>Pseudomonadati</taxon>
        <taxon>Pseudomonadota</taxon>
        <taxon>Betaproteobacteria</taxon>
        <taxon>Burkholderiales</taxon>
        <taxon>Burkholderiaceae</taxon>
        <taxon>Ralstonia</taxon>
    </lineage>
</organism>
<dbReference type="EMBL" id="CP012605">
    <property type="protein sequence ID" value="ANH72092.1"/>
    <property type="molecule type" value="Genomic_DNA"/>
</dbReference>